<comment type="pathway">
    <text evidence="11 14">Purine metabolism; XMP biosynthesis via de novo pathway; XMP from IMP: step 1/1.</text>
</comment>
<proteinExistence type="inferred from homology"/>
<evidence type="ECO:0000256" key="10">
    <source>
        <dbReference type="ARBA" id="ARBA00048028"/>
    </source>
</evidence>
<feature type="binding site" evidence="11">
    <location>
        <position position="246"/>
    </location>
    <ligand>
        <name>NAD(+)</name>
        <dbReference type="ChEBI" id="CHEBI:57540"/>
    </ligand>
</feature>
<dbReference type="InterPro" id="IPR001093">
    <property type="entry name" value="IMP_DH_GMPRt"/>
</dbReference>
<keyword evidence="3 11" id="KW-0479">Metal-binding</keyword>
<comment type="cofactor">
    <cofactor evidence="1 11">
        <name>K(+)</name>
        <dbReference type="ChEBI" id="CHEBI:29103"/>
    </cofactor>
</comment>
<evidence type="ECO:0000256" key="8">
    <source>
        <dbReference type="ARBA" id="ARBA00023027"/>
    </source>
</evidence>
<dbReference type="CDD" id="cd00381">
    <property type="entry name" value="IMPDH"/>
    <property type="match status" value="1"/>
</dbReference>
<feature type="binding site" evidence="11">
    <location>
        <begin position="359"/>
        <end position="360"/>
    </location>
    <ligand>
        <name>IMP</name>
        <dbReference type="ChEBI" id="CHEBI:58053"/>
    </ligand>
</feature>
<comment type="subunit">
    <text evidence="11">Homotetramer.</text>
</comment>
<feature type="binding site" evidence="11">
    <location>
        <begin position="296"/>
        <end position="298"/>
    </location>
    <ligand>
        <name>NAD(+)</name>
        <dbReference type="ChEBI" id="CHEBI:57540"/>
    </ligand>
</feature>
<name>A0ABR6XEK7_9BURK</name>
<dbReference type="NCBIfam" id="TIGR01302">
    <property type="entry name" value="IMP_dehydrog"/>
    <property type="match status" value="1"/>
</dbReference>
<dbReference type="PROSITE" id="PS51371">
    <property type="entry name" value="CBS"/>
    <property type="match status" value="2"/>
</dbReference>
<reference evidence="16 17" key="1">
    <citation type="submission" date="2020-08" db="EMBL/GenBank/DDBJ databases">
        <title>Novel species isolated from subtropical streams in China.</title>
        <authorList>
            <person name="Lu H."/>
        </authorList>
    </citation>
    <scope>NUCLEOTIDE SEQUENCE [LARGE SCALE GENOMIC DNA]</scope>
    <source>
        <strain evidence="16 17">CCTCC AB 2015119</strain>
    </source>
</reference>
<feature type="binding site" description="in other chain" evidence="11">
    <location>
        <position position="300"/>
    </location>
    <ligand>
        <name>K(+)</name>
        <dbReference type="ChEBI" id="CHEBI:29103"/>
        <note>ligand shared between two tetrameric partners</note>
    </ligand>
</feature>
<evidence type="ECO:0000256" key="14">
    <source>
        <dbReference type="RuleBase" id="RU003928"/>
    </source>
</evidence>
<feature type="binding site" evidence="11">
    <location>
        <begin position="383"/>
        <end position="387"/>
    </location>
    <ligand>
        <name>IMP</name>
        <dbReference type="ChEBI" id="CHEBI:58053"/>
    </ligand>
</feature>
<gene>
    <name evidence="11 16" type="primary">guaB</name>
    <name evidence="16" type="ORF">H8K26_05095</name>
</gene>
<evidence type="ECO:0000256" key="13">
    <source>
        <dbReference type="RuleBase" id="RU003927"/>
    </source>
</evidence>
<keyword evidence="17" id="KW-1185">Reference proteome</keyword>
<comment type="caution">
    <text evidence="11">Lacks conserved residue(s) required for the propagation of feature annotation.</text>
</comment>
<feature type="domain" description="CBS" evidence="15">
    <location>
        <begin position="92"/>
        <end position="148"/>
    </location>
</feature>
<keyword evidence="9 12" id="KW-0129">CBS domain</keyword>
<evidence type="ECO:0000256" key="7">
    <source>
        <dbReference type="ARBA" id="ARBA00023002"/>
    </source>
</evidence>
<evidence type="ECO:0000256" key="2">
    <source>
        <dbReference type="ARBA" id="ARBA00005502"/>
    </source>
</evidence>
<dbReference type="Proteomes" id="UP000637632">
    <property type="component" value="Unassembled WGS sequence"/>
</dbReference>
<feature type="binding site" evidence="11">
    <location>
        <position position="468"/>
    </location>
    <ligand>
        <name>K(+)</name>
        <dbReference type="ChEBI" id="CHEBI:29103"/>
        <note>ligand shared between two tetrameric partners</note>
    </ligand>
</feature>
<comment type="similarity">
    <text evidence="2 11 13">Belongs to the IMPDH/GMPR family.</text>
</comment>
<evidence type="ECO:0000256" key="4">
    <source>
        <dbReference type="ARBA" id="ARBA00022749"/>
    </source>
</evidence>
<feature type="binding site" description="in other chain" evidence="11">
    <location>
        <position position="298"/>
    </location>
    <ligand>
        <name>K(+)</name>
        <dbReference type="ChEBI" id="CHEBI:29103"/>
        <note>ligand shared between two tetrameric partners</note>
    </ligand>
</feature>
<feature type="active site" description="Thioimidate intermediate" evidence="11">
    <location>
        <position position="303"/>
    </location>
</feature>
<evidence type="ECO:0000313" key="17">
    <source>
        <dbReference type="Proteomes" id="UP000637632"/>
    </source>
</evidence>
<feature type="binding site" evidence="11">
    <location>
        <position position="469"/>
    </location>
    <ligand>
        <name>K(+)</name>
        <dbReference type="ChEBI" id="CHEBI:29103"/>
        <note>ligand shared between two tetrameric partners</note>
    </ligand>
</feature>
<evidence type="ECO:0000256" key="9">
    <source>
        <dbReference type="ARBA" id="ARBA00023122"/>
    </source>
</evidence>
<dbReference type="InterPro" id="IPR000644">
    <property type="entry name" value="CBS_dom"/>
</dbReference>
<keyword evidence="7 11" id="KW-0560">Oxidoreductase</keyword>
<dbReference type="PANTHER" id="PTHR11911">
    <property type="entry name" value="INOSINE-5-MONOPHOSPHATE DEHYDROGENASE RELATED"/>
    <property type="match status" value="1"/>
</dbReference>
<feature type="active site" description="Proton acceptor" evidence="11">
    <location>
        <position position="399"/>
    </location>
</feature>
<dbReference type="InterPro" id="IPR046342">
    <property type="entry name" value="CBS_dom_sf"/>
</dbReference>
<dbReference type="EC" id="1.1.1.205" evidence="11 14"/>
<evidence type="ECO:0000256" key="3">
    <source>
        <dbReference type="ARBA" id="ARBA00022723"/>
    </source>
</evidence>
<dbReference type="RefSeq" id="WP_186897269.1">
    <property type="nucleotide sequence ID" value="NZ_JACOFT010000002.1"/>
</dbReference>
<dbReference type="HAMAP" id="MF_01964">
    <property type="entry name" value="IMPDH"/>
    <property type="match status" value="1"/>
</dbReference>
<dbReference type="PANTHER" id="PTHR11911:SF111">
    <property type="entry name" value="INOSINE-5'-MONOPHOSPHATE DEHYDROGENASE"/>
    <property type="match status" value="1"/>
</dbReference>
<comment type="caution">
    <text evidence="16">The sequence shown here is derived from an EMBL/GenBank/DDBJ whole genome shotgun (WGS) entry which is preliminary data.</text>
</comment>
<evidence type="ECO:0000256" key="12">
    <source>
        <dbReference type="PROSITE-ProRule" id="PRU00703"/>
    </source>
</evidence>
<feature type="binding site" description="in other chain" evidence="11">
    <location>
        <position position="303"/>
    </location>
    <ligand>
        <name>K(+)</name>
        <dbReference type="ChEBI" id="CHEBI:29103"/>
        <note>ligand shared between two tetrameric partners</note>
    </ligand>
</feature>
<dbReference type="InterPro" id="IPR015875">
    <property type="entry name" value="IMP_DH/GMP_Rdtase_CS"/>
</dbReference>
<comment type="catalytic activity">
    <reaction evidence="10 11 14">
        <text>IMP + NAD(+) + H2O = XMP + NADH + H(+)</text>
        <dbReference type="Rhea" id="RHEA:11708"/>
        <dbReference type="ChEBI" id="CHEBI:15377"/>
        <dbReference type="ChEBI" id="CHEBI:15378"/>
        <dbReference type="ChEBI" id="CHEBI:57464"/>
        <dbReference type="ChEBI" id="CHEBI:57540"/>
        <dbReference type="ChEBI" id="CHEBI:57945"/>
        <dbReference type="ChEBI" id="CHEBI:58053"/>
        <dbReference type="EC" id="1.1.1.205"/>
    </reaction>
</comment>
<feature type="binding site" evidence="11">
    <location>
        <position position="414"/>
    </location>
    <ligand>
        <name>IMP</name>
        <dbReference type="ChEBI" id="CHEBI:58053"/>
    </ligand>
</feature>
<dbReference type="Gene3D" id="3.20.20.70">
    <property type="entry name" value="Aldolase class I"/>
    <property type="match status" value="1"/>
</dbReference>
<evidence type="ECO:0000259" key="15">
    <source>
        <dbReference type="PROSITE" id="PS51371"/>
    </source>
</evidence>
<evidence type="ECO:0000256" key="11">
    <source>
        <dbReference type="HAMAP-Rule" id="MF_01964"/>
    </source>
</evidence>
<dbReference type="PIRSF" id="PIRSF000130">
    <property type="entry name" value="IMPDH"/>
    <property type="match status" value="1"/>
</dbReference>
<dbReference type="PROSITE" id="PS00487">
    <property type="entry name" value="IMP_DH_GMP_RED"/>
    <property type="match status" value="1"/>
</dbReference>
<evidence type="ECO:0000256" key="1">
    <source>
        <dbReference type="ARBA" id="ARBA00001958"/>
    </source>
</evidence>
<feature type="binding site" evidence="11">
    <location>
        <begin position="336"/>
        <end position="338"/>
    </location>
    <ligand>
        <name>IMP</name>
        <dbReference type="ChEBI" id="CHEBI:58053"/>
    </ligand>
</feature>
<feature type="binding site" evidence="11">
    <location>
        <position position="470"/>
    </location>
    <ligand>
        <name>K(+)</name>
        <dbReference type="ChEBI" id="CHEBI:29103"/>
        <note>ligand shared between two tetrameric partners</note>
    </ligand>
</feature>
<feature type="binding site" evidence="11">
    <location>
        <position position="301"/>
    </location>
    <ligand>
        <name>IMP</name>
        <dbReference type="ChEBI" id="CHEBI:58053"/>
    </ligand>
</feature>
<keyword evidence="6 11" id="KW-0630">Potassium</keyword>
<dbReference type="SUPFAM" id="SSF54631">
    <property type="entry name" value="CBS-domain pair"/>
    <property type="match status" value="1"/>
</dbReference>
<comment type="function">
    <text evidence="11">Catalyzes the conversion of inosine 5'-phosphate (IMP) to xanthosine 5'-phosphate (XMP), the first committed and rate-limiting step in the de novo synthesis of guanine nucleotides, and therefore plays an important role in the regulation of cell growth.</text>
</comment>
<dbReference type="GO" id="GO:0003938">
    <property type="term" value="F:IMP dehydrogenase activity"/>
    <property type="evidence" value="ECO:0007669"/>
    <property type="project" value="UniProtKB-EC"/>
</dbReference>
<organism evidence="16 17">
    <name type="scientific">Undibacterium aquatile</name>
    <dbReference type="NCBI Taxonomy" id="1537398"/>
    <lineage>
        <taxon>Bacteria</taxon>
        <taxon>Pseudomonadati</taxon>
        <taxon>Pseudomonadota</taxon>
        <taxon>Betaproteobacteria</taxon>
        <taxon>Burkholderiales</taxon>
        <taxon>Oxalobacteraceae</taxon>
        <taxon>Undibacterium</taxon>
    </lineage>
</organism>
<evidence type="ECO:0000256" key="6">
    <source>
        <dbReference type="ARBA" id="ARBA00022958"/>
    </source>
</evidence>
<dbReference type="SMART" id="SM00116">
    <property type="entry name" value="CBS"/>
    <property type="match status" value="2"/>
</dbReference>
<evidence type="ECO:0000256" key="5">
    <source>
        <dbReference type="ARBA" id="ARBA00022755"/>
    </source>
</evidence>
<dbReference type="CDD" id="cd04601">
    <property type="entry name" value="CBS_pair_IMPDH"/>
    <property type="match status" value="1"/>
</dbReference>
<evidence type="ECO:0000313" key="16">
    <source>
        <dbReference type="EMBL" id="MBC3810811.1"/>
    </source>
</evidence>
<keyword evidence="4 11" id="KW-0332">GMP biosynthesis</keyword>
<comment type="activity regulation">
    <text evidence="11">Mycophenolic acid (MPA) is a non-competitive inhibitor that prevents formation of the closed enzyme conformation by binding to the same site as the amobile flap. In contrast, mizoribine monophosphate (MZP) is a competitive inhibitor that induces the closed conformation. MPA is a potent inhibitor of mammalian IMPDHs but a poor inhibitor of the bacterial enzymes. MZP is a more potent inhibitor of bacterial IMPDH.</text>
</comment>
<feature type="domain" description="CBS" evidence="15">
    <location>
        <begin position="151"/>
        <end position="209"/>
    </location>
</feature>
<sequence length="486" mass="51831">MRLLQKALTFDDVLLVPAYSDILPKDTSLATKLTRNIHLNIPLVSAAMDTVTEARLAIAMAQEGGIGIIHKNLTAKEQAREVAKVKRFESGVLRDPITIPPGMKIREVIALSQQHGISGFPVVEGKVVVGIITNRDLRFEQELDAEARTKMTPREKLVCVNETADLAEAKRLMNKHRLERVLVVNDAFELRGLITVKDIQKSTEHPFASKDEHGKLRVGAAVGVGVDNEERIDLLAKAGVDVIVVDTAHGHSKGVLDRVRWVKDNYPHIEVIGGNIATAAAALALVEHGADAVKVGIGPGSICTTRIVAGVGVPQITAIANVANALKGTGVPCIADGGVRFSGDVSKALAAGASTVMMGSMFAGTEEAPGEVILFQGRSYKSYRGMGSLGAMADGSADRYFQDAANNADKLVPEGIEGRVAYKGSVLAILYQLVGGVRSSMGYCGCATIEDLRTKAEFVEITSAGMRESHVHDVQITKEAPNYRAD</sequence>
<dbReference type="SUPFAM" id="SSF51412">
    <property type="entry name" value="Inosine monophosphate dehydrogenase (IMPDH)"/>
    <property type="match status" value="1"/>
</dbReference>
<dbReference type="SMART" id="SM01240">
    <property type="entry name" value="IMPDH"/>
    <property type="match status" value="1"/>
</dbReference>
<keyword evidence="5 11" id="KW-0658">Purine biosynthesis</keyword>
<dbReference type="Pfam" id="PF00571">
    <property type="entry name" value="CBS"/>
    <property type="match status" value="2"/>
</dbReference>
<accession>A0ABR6XEK7</accession>
<keyword evidence="8 11" id="KW-0520">NAD</keyword>
<protein>
    <recommendedName>
        <fullName evidence="11 14">Inosine-5'-monophosphate dehydrogenase</fullName>
        <shortName evidence="11">IMP dehydrogenase</shortName>
        <shortName evidence="11">IMPD</shortName>
        <shortName evidence="11">IMPDH</shortName>
        <ecNumber evidence="11 14">1.1.1.205</ecNumber>
    </recommendedName>
</protein>
<dbReference type="Pfam" id="PF00478">
    <property type="entry name" value="IMPDH"/>
    <property type="match status" value="1"/>
</dbReference>
<dbReference type="InterPro" id="IPR005990">
    <property type="entry name" value="IMP_DH"/>
</dbReference>
<dbReference type="InterPro" id="IPR013785">
    <property type="entry name" value="Aldolase_TIM"/>
</dbReference>
<dbReference type="EMBL" id="JACOFT010000002">
    <property type="protein sequence ID" value="MBC3810811.1"/>
    <property type="molecule type" value="Genomic_DNA"/>
</dbReference>